<proteinExistence type="predicted"/>
<organism evidence="1">
    <name type="scientific">marine sediment metagenome</name>
    <dbReference type="NCBI Taxonomy" id="412755"/>
    <lineage>
        <taxon>unclassified sequences</taxon>
        <taxon>metagenomes</taxon>
        <taxon>ecological metagenomes</taxon>
    </lineage>
</organism>
<protein>
    <submittedName>
        <fullName evidence="1">Uncharacterized protein</fullName>
    </submittedName>
</protein>
<evidence type="ECO:0000313" key="1">
    <source>
        <dbReference type="EMBL" id="KKL99967.1"/>
    </source>
</evidence>
<reference evidence="1" key="1">
    <citation type="journal article" date="2015" name="Nature">
        <title>Complex archaea that bridge the gap between prokaryotes and eukaryotes.</title>
        <authorList>
            <person name="Spang A."/>
            <person name="Saw J.H."/>
            <person name="Jorgensen S.L."/>
            <person name="Zaremba-Niedzwiedzka K."/>
            <person name="Martijn J."/>
            <person name="Lind A.E."/>
            <person name="van Eijk R."/>
            <person name="Schleper C."/>
            <person name="Guy L."/>
            <person name="Ettema T.J."/>
        </authorList>
    </citation>
    <scope>NUCLEOTIDE SEQUENCE</scope>
</reference>
<dbReference type="AlphaFoldDB" id="A0A0F9JLY4"/>
<comment type="caution">
    <text evidence="1">The sequence shown here is derived from an EMBL/GenBank/DDBJ whole genome shotgun (WGS) entry which is preliminary data.</text>
</comment>
<gene>
    <name evidence="1" type="ORF">LCGC14_1809120</name>
</gene>
<accession>A0A0F9JLY4</accession>
<sequence>MKTPVALAIVIRLAKRAAIKQEEIGCDGFKQIIFNQQHDAIRQIECHLANTLMENTEAEAKALDPT</sequence>
<dbReference type="EMBL" id="LAZR01017543">
    <property type="protein sequence ID" value="KKL99967.1"/>
    <property type="molecule type" value="Genomic_DNA"/>
</dbReference>
<name>A0A0F9JLY4_9ZZZZ</name>